<keyword evidence="2" id="KW-1134">Transmembrane beta strand</keyword>
<keyword evidence="5" id="KW-0998">Cell outer membrane</keyword>
<reference evidence="6 7" key="1">
    <citation type="submission" date="2011-03" db="EMBL/GenBank/DDBJ databases">
        <authorList>
            <person name="Weinstock G."/>
            <person name="Sodergren E."/>
            <person name="Clifton S."/>
            <person name="Fulton L."/>
            <person name="Fulton B."/>
            <person name="Courtney L."/>
            <person name="Fronick C."/>
            <person name="Harrison M."/>
            <person name="Strong C."/>
            <person name="Farmer C."/>
            <person name="Delahaunty K."/>
            <person name="Markovic C."/>
            <person name="Hall O."/>
            <person name="Minx P."/>
            <person name="Tomlinson C."/>
            <person name="Mitreva M."/>
            <person name="Hou S."/>
            <person name="Chen J."/>
            <person name="Wollam A."/>
            <person name="Pepin K.H."/>
            <person name="Johnson M."/>
            <person name="Bhonagiri V."/>
            <person name="Zhang X."/>
            <person name="Suruliraj S."/>
            <person name="Warren W."/>
            <person name="Chinwalla A."/>
            <person name="Mardis E.R."/>
            <person name="Wilson R.K."/>
        </authorList>
    </citation>
    <scope>NUCLEOTIDE SEQUENCE [LARGE SCALE GENOMIC DNA]</scope>
    <source>
        <strain evidence="6 7">YIT 11840</strain>
    </source>
</reference>
<evidence type="ECO:0000256" key="4">
    <source>
        <dbReference type="ARBA" id="ARBA00023136"/>
    </source>
</evidence>
<dbReference type="PANTHER" id="PTHR30026:SF20">
    <property type="entry name" value="OUTER MEMBRANE PROTEIN TOLC"/>
    <property type="match status" value="1"/>
</dbReference>
<evidence type="ECO:0000256" key="1">
    <source>
        <dbReference type="ARBA" id="ARBA00004442"/>
    </source>
</evidence>
<evidence type="ECO:0000256" key="5">
    <source>
        <dbReference type="ARBA" id="ARBA00023237"/>
    </source>
</evidence>
<evidence type="ECO:0000256" key="2">
    <source>
        <dbReference type="ARBA" id="ARBA00022452"/>
    </source>
</evidence>
<keyword evidence="7" id="KW-1185">Reference proteome</keyword>
<comment type="caution">
    <text evidence="6">The sequence shown here is derived from an EMBL/GenBank/DDBJ whole genome shotgun (WGS) entry which is preliminary data.</text>
</comment>
<dbReference type="AlphaFoldDB" id="G5SU82"/>
<dbReference type="eggNOG" id="COG1538">
    <property type="taxonomic scope" value="Bacteria"/>
</dbReference>
<dbReference type="GO" id="GO:0015562">
    <property type="term" value="F:efflux transmembrane transporter activity"/>
    <property type="evidence" value="ECO:0007669"/>
    <property type="project" value="InterPro"/>
</dbReference>
<dbReference type="GO" id="GO:1990281">
    <property type="term" value="C:efflux pump complex"/>
    <property type="evidence" value="ECO:0007669"/>
    <property type="project" value="TreeGrafter"/>
</dbReference>
<dbReference type="Gene3D" id="1.20.1600.10">
    <property type="entry name" value="Outer membrane efflux proteins (OEP)"/>
    <property type="match status" value="1"/>
</dbReference>
<dbReference type="Proteomes" id="UP000003598">
    <property type="component" value="Unassembled WGS sequence"/>
</dbReference>
<dbReference type="InterPro" id="IPR051906">
    <property type="entry name" value="TolC-like"/>
</dbReference>
<comment type="subcellular location">
    <subcellularLocation>
        <location evidence="1">Cell outer membrane</location>
    </subcellularLocation>
</comment>
<name>G5SU82_9BACT</name>
<dbReference type="OrthoDB" id="940457at2"/>
<accession>G5SU82</accession>
<evidence type="ECO:0000313" key="7">
    <source>
        <dbReference type="Proteomes" id="UP000003598"/>
    </source>
</evidence>
<gene>
    <name evidence="6" type="ORF">HMPREF9441_02937</name>
</gene>
<dbReference type="EMBL" id="AFFY01000045">
    <property type="protein sequence ID" value="EHG99325.1"/>
    <property type="molecule type" value="Genomic_DNA"/>
</dbReference>
<dbReference type="GO" id="GO:0009279">
    <property type="term" value="C:cell outer membrane"/>
    <property type="evidence" value="ECO:0007669"/>
    <property type="project" value="UniProtKB-SubCell"/>
</dbReference>
<dbReference type="SUPFAM" id="SSF56954">
    <property type="entry name" value="Outer membrane efflux proteins (OEP)"/>
    <property type="match status" value="1"/>
</dbReference>
<proteinExistence type="predicted"/>
<keyword evidence="4" id="KW-0472">Membrane</keyword>
<dbReference type="PANTHER" id="PTHR30026">
    <property type="entry name" value="OUTER MEMBRANE PROTEIN TOLC"/>
    <property type="match status" value="1"/>
</dbReference>
<dbReference type="GO" id="GO:0015288">
    <property type="term" value="F:porin activity"/>
    <property type="evidence" value="ECO:0007669"/>
    <property type="project" value="TreeGrafter"/>
</dbReference>
<evidence type="ECO:0000313" key="6">
    <source>
        <dbReference type="EMBL" id="EHG99325.1"/>
    </source>
</evidence>
<protein>
    <recommendedName>
        <fullName evidence="8">Outer membrane efflux protein</fullName>
    </recommendedName>
</protein>
<dbReference type="STRING" id="762968.HMPREF9441_02937"/>
<evidence type="ECO:0000256" key="3">
    <source>
        <dbReference type="ARBA" id="ARBA00022692"/>
    </source>
</evidence>
<keyword evidence="3" id="KW-0812">Transmembrane</keyword>
<dbReference type="PATRIC" id="fig|762968.3.peg.2613"/>
<evidence type="ECO:0008006" key="8">
    <source>
        <dbReference type="Google" id="ProtNLM"/>
    </source>
</evidence>
<dbReference type="HOGENOM" id="CLU_044831_0_0_10"/>
<organism evidence="6 7">
    <name type="scientific">Paraprevotella clara YIT 11840</name>
    <dbReference type="NCBI Taxonomy" id="762968"/>
    <lineage>
        <taxon>Bacteria</taxon>
        <taxon>Pseudomonadati</taxon>
        <taxon>Bacteroidota</taxon>
        <taxon>Bacteroidia</taxon>
        <taxon>Bacteroidales</taxon>
        <taxon>Prevotellaceae</taxon>
        <taxon>Paraprevotella</taxon>
    </lineage>
</organism>
<sequence>MQIIMEKTYNKIHKFILLLGITLFPKQALGQVLNMRLDQCIEIAIRQSPEVLKHKHAFLSSYWLYKAYQAGLKPQAVLQTTPIEYSRTFIKRYDYTQNIDIYRPQRYWATSLGLSVSQSIPFTGGTLTLSSGLDYIRNIGTDNNEQYSTVPVSLGYSQSLFGYNPLKWSKKIEPLKYQIARQKYIYAMESTILETVNRFFDLALLQEEHRMASETLHSCDSLYSAGKERYKMSAISKADLLALQVDLINAENASVQIAHQKEEALSSFLLFLQIDKPMDIELEIPPLPKISSISPQKAVSLMQTNNPNVLEAHMQVRESEQDLERIRKTTGVDASFSVGIGFNKAAGKFHEAYSHLPRQDYFSMSIKVPILDWGAGKSKRNAAKSNLEQIRISVNQNIEDLKEKVLQTTLRFNQNRILTDKAQKAFQMALSSYQIYKSRFILGKEDVSSVTLSLNRQQEAQRNYQQALSDYWTYYYTIRTLTLYDFEKEENLSYTLPIY</sequence>